<dbReference type="GO" id="GO:0016491">
    <property type="term" value="F:oxidoreductase activity"/>
    <property type="evidence" value="ECO:0007669"/>
    <property type="project" value="InterPro"/>
</dbReference>
<name>V2QE02_9BACT</name>
<evidence type="ECO:0000256" key="2">
    <source>
        <dbReference type="ARBA" id="ARBA00022643"/>
    </source>
</evidence>
<dbReference type="PANTHER" id="PTHR43278">
    <property type="entry name" value="NAD(P)H-DEPENDENT FMN-CONTAINING OXIDOREDUCTASE YWQN-RELATED"/>
    <property type="match status" value="1"/>
</dbReference>
<dbReference type="eggNOG" id="COG0655">
    <property type="taxonomic scope" value="Bacteria"/>
</dbReference>
<dbReference type="OrthoDB" id="9805976at2"/>
<keyword evidence="1" id="KW-0285">Flavoprotein</keyword>
<dbReference type="Gene3D" id="3.40.50.360">
    <property type="match status" value="1"/>
</dbReference>
<evidence type="ECO:0000313" key="5">
    <source>
        <dbReference type="Proteomes" id="UP000017429"/>
    </source>
</evidence>
<sequence length="180" mass="20364">MSILIINASPRKSGNSTFIAESLKEKYGDSCQVVNLAELNIKPCTSCRSCKINNSFCVIKDDISELYSKLLSADKIILISPNIMGFISSHAKILTDRFYCLKTSERKTKFEEGKKMFFILTQKSADRSHGNMAVNWAKGFFEQYGLKTFTFVIPNCGYDNTDGVKIKLDEIKMNVSMFFN</sequence>
<keyword evidence="5" id="KW-1185">Reference proteome</keyword>
<feature type="domain" description="NADPH-dependent FMN reductase-like" evidence="3">
    <location>
        <begin position="1"/>
        <end position="139"/>
    </location>
</feature>
<dbReference type="PANTHER" id="PTHR43278:SF1">
    <property type="entry name" value="IRON-SULFUR FLAVOPROTEIN MJ1083"/>
    <property type="match status" value="1"/>
</dbReference>
<gene>
    <name evidence="4" type="ORF">N508_000776</name>
</gene>
<reference evidence="4" key="2">
    <citation type="submission" date="2022-05" db="EMBL/GenBank/DDBJ databases">
        <authorList>
            <person name="Proctor A.L."/>
            <person name="Phillips G.J."/>
            <person name="Wannemuehler M.J."/>
        </authorList>
    </citation>
    <scope>NUCLEOTIDE SEQUENCE</scope>
    <source>
        <strain evidence="4">ASF457</strain>
    </source>
</reference>
<dbReference type="SUPFAM" id="SSF52218">
    <property type="entry name" value="Flavoproteins"/>
    <property type="match status" value="1"/>
</dbReference>
<protein>
    <recommendedName>
        <fullName evidence="3">NADPH-dependent FMN reductase-like domain-containing protein</fullName>
    </recommendedName>
</protein>
<reference evidence="4" key="1">
    <citation type="journal article" date="2014" name="Genome Announc.">
        <title>Draft genome sequences of the altered schaedler flora, a defined bacterial community from gnotobiotic mice.</title>
        <authorList>
            <person name="Wannemuehler M.J."/>
            <person name="Overstreet A.M."/>
            <person name="Ward D.V."/>
            <person name="Phillips G.J."/>
        </authorList>
    </citation>
    <scope>NUCLEOTIDE SEQUENCE</scope>
    <source>
        <strain evidence="4">ASF457</strain>
    </source>
</reference>
<keyword evidence="2" id="KW-0288">FMN</keyword>
<dbReference type="KEGG" id="msch:N508_000776"/>
<evidence type="ECO:0000313" key="4">
    <source>
        <dbReference type="EMBL" id="USF23709.1"/>
    </source>
</evidence>
<organism evidence="4 5">
    <name type="scientific">Mucispirillum schaedleri ASF457</name>
    <dbReference type="NCBI Taxonomy" id="1379858"/>
    <lineage>
        <taxon>Bacteria</taxon>
        <taxon>Pseudomonadati</taxon>
        <taxon>Deferribacterota</taxon>
        <taxon>Deferribacteres</taxon>
        <taxon>Deferribacterales</taxon>
        <taxon>Mucispirillaceae</taxon>
        <taxon>Mucispirillum</taxon>
    </lineage>
</organism>
<dbReference type="RefSeq" id="WP_023275081.1">
    <property type="nucleotide sequence ID" value="NZ_CP097562.1"/>
</dbReference>
<dbReference type="Pfam" id="PF03358">
    <property type="entry name" value="FMN_red"/>
    <property type="match status" value="1"/>
</dbReference>
<dbReference type="InterPro" id="IPR029039">
    <property type="entry name" value="Flavoprotein-like_sf"/>
</dbReference>
<dbReference type="InterPro" id="IPR005025">
    <property type="entry name" value="FMN_Rdtase-like_dom"/>
</dbReference>
<dbReference type="EMBL" id="CP097562">
    <property type="protein sequence ID" value="USF23709.1"/>
    <property type="molecule type" value="Genomic_DNA"/>
</dbReference>
<evidence type="ECO:0000256" key="1">
    <source>
        <dbReference type="ARBA" id="ARBA00022630"/>
    </source>
</evidence>
<proteinExistence type="predicted"/>
<dbReference type="AlphaFoldDB" id="V2QE02"/>
<accession>V2QE02</accession>
<dbReference type="Proteomes" id="UP000017429">
    <property type="component" value="Chromosome"/>
</dbReference>
<dbReference type="InterPro" id="IPR051796">
    <property type="entry name" value="ISF_SsuE-like"/>
</dbReference>
<reference evidence="4" key="3">
    <citation type="submission" date="2022-06" db="EMBL/GenBank/DDBJ databases">
        <title>Resources to Facilitate Use of the Altered Schaedler Flora (ASF) Mouse Model to Study Microbiome Function.</title>
        <authorList>
            <person name="Proctor A."/>
            <person name="Parvinroo S."/>
            <person name="Richie T."/>
            <person name="Jia X."/>
            <person name="Lee S.T.M."/>
            <person name="Karp P.D."/>
            <person name="Paley S."/>
            <person name="Kostic A.D."/>
            <person name="Pierre J.F."/>
            <person name="Wannemuehler M.J."/>
            <person name="Phillips G.J."/>
        </authorList>
    </citation>
    <scope>NUCLEOTIDE SEQUENCE</scope>
    <source>
        <strain evidence="4">ASF457</strain>
    </source>
</reference>
<evidence type="ECO:0000259" key="3">
    <source>
        <dbReference type="Pfam" id="PF03358"/>
    </source>
</evidence>